<dbReference type="InterPro" id="IPR023213">
    <property type="entry name" value="CAT-like_dom_sf"/>
</dbReference>
<dbReference type="Gene3D" id="3.30.559.10">
    <property type="entry name" value="Chloramphenicol acetyltransferase-like domain"/>
    <property type="match status" value="4"/>
</dbReference>
<dbReference type="InterPro" id="IPR001031">
    <property type="entry name" value="Thioesterase"/>
</dbReference>
<dbReference type="InterPro" id="IPR036736">
    <property type="entry name" value="ACP-like_sf"/>
</dbReference>
<dbReference type="Gene3D" id="2.30.38.10">
    <property type="entry name" value="Luciferase, Domain 3"/>
    <property type="match status" value="2"/>
</dbReference>
<dbReference type="SMART" id="SM00823">
    <property type="entry name" value="PKS_PP"/>
    <property type="match status" value="3"/>
</dbReference>
<dbReference type="SUPFAM" id="SSF53474">
    <property type="entry name" value="alpha/beta-Hydrolases"/>
    <property type="match status" value="1"/>
</dbReference>
<evidence type="ECO:0000256" key="3">
    <source>
        <dbReference type="ARBA" id="ARBA00022553"/>
    </source>
</evidence>
<dbReference type="Pfam" id="PF00668">
    <property type="entry name" value="Condensation"/>
    <property type="match status" value="4"/>
</dbReference>
<dbReference type="Gene3D" id="3.40.50.980">
    <property type="match status" value="4"/>
</dbReference>
<evidence type="ECO:0000256" key="1">
    <source>
        <dbReference type="ARBA" id="ARBA00001957"/>
    </source>
</evidence>
<dbReference type="InterPro" id="IPR020802">
    <property type="entry name" value="TesA-like"/>
</dbReference>
<dbReference type="GO" id="GO:0008610">
    <property type="term" value="P:lipid biosynthetic process"/>
    <property type="evidence" value="ECO:0007669"/>
    <property type="project" value="UniProtKB-ARBA"/>
</dbReference>
<proteinExistence type="predicted"/>
<dbReference type="PROSITE" id="PS00012">
    <property type="entry name" value="PHOSPHOPANTETHEINE"/>
    <property type="match status" value="3"/>
</dbReference>
<keyword evidence="2" id="KW-0596">Phosphopantetheine</keyword>
<evidence type="ECO:0000256" key="2">
    <source>
        <dbReference type="ARBA" id="ARBA00022450"/>
    </source>
</evidence>
<dbReference type="InterPro" id="IPR006162">
    <property type="entry name" value="Ppantetheine_attach_site"/>
</dbReference>
<dbReference type="InterPro" id="IPR029058">
    <property type="entry name" value="AB_hydrolase_fold"/>
</dbReference>
<dbReference type="InterPro" id="IPR020806">
    <property type="entry name" value="PKS_PP-bd"/>
</dbReference>
<dbReference type="GO" id="GO:0017000">
    <property type="term" value="P:antibiotic biosynthetic process"/>
    <property type="evidence" value="ECO:0007669"/>
    <property type="project" value="UniProtKB-KW"/>
</dbReference>
<dbReference type="GO" id="GO:0031177">
    <property type="term" value="F:phosphopantetheine binding"/>
    <property type="evidence" value="ECO:0007669"/>
    <property type="project" value="InterPro"/>
</dbReference>
<dbReference type="NCBIfam" id="TIGR01733">
    <property type="entry name" value="AA-adenyl-dom"/>
    <property type="match status" value="2"/>
</dbReference>
<dbReference type="SUPFAM" id="SSF47336">
    <property type="entry name" value="ACP-like"/>
    <property type="match status" value="3"/>
</dbReference>
<dbReference type="Proteomes" id="UP000503540">
    <property type="component" value="Chromosome"/>
</dbReference>
<dbReference type="InterPro" id="IPR045851">
    <property type="entry name" value="AMP-bd_C_sf"/>
</dbReference>
<dbReference type="InterPro" id="IPR010071">
    <property type="entry name" value="AA_adenyl_dom"/>
</dbReference>
<dbReference type="PROSITE" id="PS00455">
    <property type="entry name" value="AMP_BINDING"/>
    <property type="match status" value="2"/>
</dbReference>
<dbReference type="InterPro" id="IPR001242">
    <property type="entry name" value="Condensation_dom"/>
</dbReference>
<dbReference type="InterPro" id="IPR025110">
    <property type="entry name" value="AMP-bd_C"/>
</dbReference>
<evidence type="ECO:0000259" key="6">
    <source>
        <dbReference type="PROSITE" id="PS50075"/>
    </source>
</evidence>
<dbReference type="Gene3D" id="3.30.300.30">
    <property type="match status" value="2"/>
</dbReference>
<dbReference type="SUPFAM" id="SSF56801">
    <property type="entry name" value="Acetyl-CoA synthetase-like"/>
    <property type="match status" value="2"/>
</dbReference>
<dbReference type="UniPathway" id="UPA00011"/>
<evidence type="ECO:0000313" key="7">
    <source>
        <dbReference type="EMBL" id="QIS14464.1"/>
    </source>
</evidence>
<evidence type="ECO:0000256" key="4">
    <source>
        <dbReference type="ARBA" id="ARBA00022737"/>
    </source>
</evidence>
<comment type="cofactor">
    <cofactor evidence="1">
        <name>pantetheine 4'-phosphate</name>
        <dbReference type="ChEBI" id="CHEBI:47942"/>
    </cofactor>
</comment>
<evidence type="ECO:0000313" key="8">
    <source>
        <dbReference type="Proteomes" id="UP000503540"/>
    </source>
</evidence>
<sequence>MAQRRMESDEMTYRDSVAGPFPLSAAQRGIWFAQQVAGAAPISMAQYIEIDGELDLDVLTEVGLRVGREFGTGYLRLLEIDGIPYQQVDPELATELDVIDLRGAPDPLDVAREWMRADYTAPLDLLRDRLVRGAVLRVADRKYLWYTRIHHIALDGYAAATMVARIAELYTARVHGEPEPPSRAQCLTEIVAADAAYRDSDRFRADREYWARRLDGAPAAPSLSTSTAPADAHPLLVSATLPKQTAELLERVARQANSSAAPVLVAAFAAYLSRMTCGARKSAHDEVLLSLPVSARTTAVLRRSGGMVANVVPLRIGTAETTVGEAIRATQHELTGALRRQRYRQEDILRDLGFAADRMAGFGPSVNIMAFDNKVVLGTATGRLHVLTSGLIEDLFVNLYPGIAGESTHIDFQANPNRYTETELARHHQRFVGYLHRFLAAGAQQRVSEIELLEPAELAALVPVSGAESVAPATLPELLAAGVARNRDGVAVLAGTVELTYAELDARSSRLARVLIARGAGPETMVGMAVGRSVASVLAVWAVAKTGAAFVPIDPAMPVERLRHMVRDSGVSLGLTVAAVLPGLPDEVDWLVLDDLETLCAAESSDPVAVPVRPDNAAYVIYTSGSTGMPKGVVVSHRGLANLVAESRDALLVGPDSRVGHADSPSFDSSIEELLVAFAAGATSVIVPPRAYAGAELAAVLRDSRVNALSVAPAVLATVDPALLPELRAVVVGGESCPPDLVARWANRVRLSNSYGPTEVTVAATYSAPMVAGEPVTIGGPMRGVAAVVLDRALRPMPVGAVGELYLTGPGVARGYLGRFALTAARFVAAPSGARMYRTGDLVRWVVRGERYVLEFLGRDDAQVQLRGLRVEPGEVDGGLLRHPAVAQAFTMPTTTPAGGTVLVSYVVVDPGVDPDELTSFVAGFLPEHLVPAAIVPLAEFPLTTAGKIDRAALPAPDFTVRERISRAPATERERLIAGLFAEVLGIDSVGADDSFFALGGDSIVSVQLVARAKAAGIAFGARDVFERKTVAGLAAIATDIAAAAPVLDELPGGGIGPMRPLPIAESLLAHGHFDRFAQAMLVELPVGIDEPTLVATLQAVIDRHDMLRARLDRTADGWTLTARPVGAVRAETMLRHAHLGVPVCAAPTADLGPRTAPAITGEDISEAEWVERELAAAADLLDPRSGVVSRAVWLDRGAGQPGSLWLVLHHLVVDGVSWRILLPDLLTAWGQVSAGRAPELMDVGTSARRWAQALVDEAVRPERVAERPLWERMLDGAELSLGVRQLDPAIDTVATMGRIDIQVPAEITNAVLGTLVERFHGGANDMLLTALALAVARWRREREAGHDRVVVALEGHGREEQVGQGISAHAELGRTVGWFTTIFPVGLDLTGIDIDEAFAGGSAAGQAIKLIKEQLRVVPDNGIGYGLLRHLNSVTAPVLAERPAPQLGFNYLGRVRAEFSGPWLPSRERSGAATPFAVTQDPAMPLPAVVEVNALTDGDQLRATWTYAGLIVTEAEVAALARLWVAALRALARHAESAVAGGHTPSDFPLVATAQRDIDGWERRYPALTEVWPLSPLQFGLYFHAGLAAGADTYLVQTVLSLSGTVDRARLRRAATALLIRHDSLRAAFALTDDGPRQLVVGEGEIPWRFSEIADADAYAELLAADAATPFDLTEPPLLRLHLIRTGTDAYRLLLTNHHILLDGWSTPLLVQELLTLYATDGDASALPPAPSYRDFLAWLAAQDRAAAETAWARALSGIDAPTLAAATPASGAPAGAITAVIDAETVAAVRDVVRDSGATLNTAVQVAWALILRARTGRDDVVFGGTVAGRPPQLAGVEQTIGLFINTVPVRVRLAPGLTVAELLRRTRAAQTDLLDHQHLGLADIQRAAGLGELFDTATVFESYPVDRDALAAMPDIAGMRVLDVTGADGTPYPLSLQVMPHRGAGGPLHVTLKYQAGVLDAESATALLDRFAALLARIGGIDAETRVAALEPAEPAVIPGPAAPAQRTLPELLAASVAAYPEAVALSHNGIRLTYRELDRRANRLARLLLERGVGPDDRVLLALPRSIDSVVAVWAVAKSGAAFVPVDPGHPADRIANVVADAHAGIGLTVDGSRANLPATVDWLVLDDVATVADSLTRSAGPIGDIERGAPIRLDQTAYLIYTSGSTGRPKAVQLGHRGLAGVVAAQHDSLNTGPDARVLHVASPSFDASVFEILLAHAHGGRLVVASPDVYAGAALEDLLRAEGVTHTVITPSALATMEPERLPDLRLLAVAGEACGPELVARWAPGRRMPNLYGPSEFTIWATGSAPLTAGEPVTIGGPIHGATALVLDGWLRPVPAGAVGELYLAGAALARGYLGRFGLTAGRFVADPFGGPGERMYRTGDLVRRPLDGGALEYLGRSDFQVKIRGLRVELGEIDSALMGLAEIDFAVTVGHSVETSGTTLVSYVLPAPGARVDTDRAREQLAATLPSYMVPSAIVVLDSIPMTPVGKLDRAALPVPGVAARRTHRAPRTSRERAIVEVFAEVLGVEAIGIDDSFFELGGNSLLATKVVSRLHATRSVTVGLRDLFDAPTAARLAAVRTEQHSARPPLRRYERAGAAPLSLAQRRMWFLNRLDTDSGAYNMPIALRLTGELDLAALRSAIADLVVRHEVLRTVYPETEQGPVQLVRPAAEVELPVRDVTEAVAGHCVREMAMAPFDVTTEVPVRGAVLRLGPREHVLVLVLHHIAGDGWSFTPLARDIAVAYAARAAATAPEWTPLPVQYADFALWQRDLLGSADDPESVAAQQLTFWRQELAGLPGHLPLPTDRPRPRMLGMRGGRIPFELDAATHAALAELARASGVSLFMLLHALFAVLLARLSGTDDIAVGTPVAGRGAPELDDLVGMFVNTVVFRTEVGADRSFIELLTDIRERDLRALANTDVPFEQLVEAVDPVRSTAWHPLYQVAFSFENLAPTRFALPGLEFAALEIETGISQFDLHLHIAEQLGDSGAPDGIDGHFDYAAELFDEDTVAGFGAALHRAVRAVLADPRVRVGAIDLFDSPAEQAALTARNLADGTEVPVRRRSEVFRPAETDIERAVAAAYAGVLDIDPAGIGLDDDFFALGGNSLSAVRAVRALREALGAEVAVLAIFADSTVGGLAEKIGAGTAGAAERRGARSALDVLLPIRPVANPELPPLFCVAPASGLAWSYTGLAAHLEPGRPVYGLQAPELSGAAGELAPSTIREYARRYVREIREVAPHGPYELLGWSFGGFVAHEIAARLRRAGESVRLTLLDADLAARQVDSPEPWTPGEFVHAFGPVFGVHTDSPELTADAAAAAIRATLAGALDVTAADLIRLTDSYNAAVRMVPGYRPSRYDGDLIFFAAAYEPDGTPKTDPDAAAQRWRPHVTGAITTYSLPVAHDEMTAPRALPEIGRVLAEHARMDRRELRATC</sequence>
<dbReference type="FunFam" id="3.40.50.980:FF:000001">
    <property type="entry name" value="Non-ribosomal peptide synthetase"/>
    <property type="match status" value="1"/>
</dbReference>
<dbReference type="InterPro" id="IPR009081">
    <property type="entry name" value="PP-bd_ACP"/>
</dbReference>
<dbReference type="PANTHER" id="PTHR45527:SF1">
    <property type="entry name" value="FATTY ACID SYNTHASE"/>
    <property type="match status" value="1"/>
</dbReference>
<feature type="domain" description="Carrier" evidence="6">
    <location>
        <begin position="2514"/>
        <end position="2589"/>
    </location>
</feature>
<feature type="domain" description="Carrier" evidence="6">
    <location>
        <begin position="968"/>
        <end position="1042"/>
    </location>
</feature>
<dbReference type="Pfam" id="PF13193">
    <property type="entry name" value="AMP-binding_C"/>
    <property type="match status" value="2"/>
</dbReference>
<dbReference type="InterPro" id="IPR010060">
    <property type="entry name" value="NRPS_synth"/>
</dbReference>
<dbReference type="PANTHER" id="PTHR45527">
    <property type="entry name" value="NONRIBOSOMAL PEPTIDE SYNTHETASE"/>
    <property type="match status" value="1"/>
</dbReference>
<name>A0A6G9YMM9_9NOCA</name>
<dbReference type="GO" id="GO:0043041">
    <property type="term" value="P:amino acid activation for nonribosomal peptide biosynthetic process"/>
    <property type="evidence" value="ECO:0007669"/>
    <property type="project" value="TreeGrafter"/>
</dbReference>
<dbReference type="NCBIfam" id="TIGR01720">
    <property type="entry name" value="NRPS-para261"/>
    <property type="match status" value="1"/>
</dbReference>
<dbReference type="Pfam" id="PF00501">
    <property type="entry name" value="AMP-binding"/>
    <property type="match status" value="2"/>
</dbReference>
<reference evidence="7 8" key="1">
    <citation type="journal article" date="2019" name="ACS Chem. Biol.">
        <title>Identification and Mobilization of a Cryptic Antibiotic Biosynthesis Gene Locus from a Human-Pathogenic Nocardia Isolate.</title>
        <authorList>
            <person name="Herisse M."/>
            <person name="Ishida K."/>
            <person name="Porter J.L."/>
            <person name="Howden B."/>
            <person name="Hertweck C."/>
            <person name="Stinear T.P."/>
            <person name="Pidot S.J."/>
        </authorList>
    </citation>
    <scope>NUCLEOTIDE SEQUENCE [LARGE SCALE GENOMIC DNA]</scope>
    <source>
        <strain evidence="7 8">AUSMDU00012717</strain>
    </source>
</reference>
<dbReference type="GO" id="GO:0005829">
    <property type="term" value="C:cytosol"/>
    <property type="evidence" value="ECO:0007669"/>
    <property type="project" value="TreeGrafter"/>
</dbReference>
<dbReference type="SUPFAM" id="SSF52777">
    <property type="entry name" value="CoA-dependent acyltransferases"/>
    <property type="match status" value="8"/>
</dbReference>
<feature type="domain" description="Carrier" evidence="6">
    <location>
        <begin position="3074"/>
        <end position="3151"/>
    </location>
</feature>
<dbReference type="FunFam" id="1.10.1200.10:FF:000005">
    <property type="entry name" value="Nonribosomal peptide synthetase 1"/>
    <property type="match status" value="2"/>
</dbReference>
<keyword evidence="8" id="KW-1185">Reference proteome</keyword>
<dbReference type="Pfam" id="PF00550">
    <property type="entry name" value="PP-binding"/>
    <property type="match status" value="3"/>
</dbReference>
<dbReference type="PROSITE" id="PS50075">
    <property type="entry name" value="CARRIER"/>
    <property type="match status" value="3"/>
</dbReference>
<organism evidence="7 8">
    <name type="scientific">Nocardia arthritidis</name>
    <dbReference type="NCBI Taxonomy" id="228602"/>
    <lineage>
        <taxon>Bacteria</taxon>
        <taxon>Bacillati</taxon>
        <taxon>Actinomycetota</taxon>
        <taxon>Actinomycetes</taxon>
        <taxon>Mycobacteriales</taxon>
        <taxon>Nocardiaceae</taxon>
        <taxon>Nocardia</taxon>
    </lineage>
</organism>
<keyword evidence="4" id="KW-0677">Repeat</keyword>
<keyword evidence="5" id="KW-0045">Antibiotic biosynthesis</keyword>
<protein>
    <submittedName>
        <fullName evidence="7">Amino acid adenylation domain-containing protein</fullName>
    </submittedName>
</protein>
<dbReference type="Gene3D" id="3.30.559.30">
    <property type="entry name" value="Nonribosomal peptide synthetase, condensation domain"/>
    <property type="match status" value="4"/>
</dbReference>
<dbReference type="InterPro" id="IPR020845">
    <property type="entry name" value="AMP-binding_CS"/>
</dbReference>
<dbReference type="EMBL" id="CP046172">
    <property type="protein sequence ID" value="QIS14464.1"/>
    <property type="molecule type" value="Genomic_DNA"/>
</dbReference>
<gene>
    <name evidence="7" type="ORF">F5544_33140</name>
</gene>
<dbReference type="Pfam" id="PF00975">
    <property type="entry name" value="Thioesterase"/>
    <property type="match status" value="1"/>
</dbReference>
<keyword evidence="3" id="KW-0597">Phosphoprotein</keyword>
<dbReference type="KEGG" id="nah:F5544_33140"/>
<dbReference type="SMART" id="SM00824">
    <property type="entry name" value="PKS_TE"/>
    <property type="match status" value="1"/>
</dbReference>
<dbReference type="InterPro" id="IPR000873">
    <property type="entry name" value="AMP-dep_synth/lig_dom"/>
</dbReference>
<evidence type="ECO:0000256" key="5">
    <source>
        <dbReference type="ARBA" id="ARBA00023194"/>
    </source>
</evidence>
<dbReference type="Gene3D" id="1.10.1200.10">
    <property type="entry name" value="ACP-like"/>
    <property type="match status" value="2"/>
</dbReference>
<accession>A0A6G9YMM9</accession>
<dbReference type="CDD" id="cd19540">
    <property type="entry name" value="LCL_NRPS-like"/>
    <property type="match status" value="1"/>
</dbReference>
<dbReference type="GO" id="GO:0044550">
    <property type="term" value="P:secondary metabolite biosynthetic process"/>
    <property type="evidence" value="ECO:0007669"/>
    <property type="project" value="TreeGrafter"/>
</dbReference>
<dbReference type="GO" id="GO:0003824">
    <property type="term" value="F:catalytic activity"/>
    <property type="evidence" value="ECO:0007669"/>
    <property type="project" value="InterPro"/>
</dbReference>
<dbReference type="Gene3D" id="3.40.50.1820">
    <property type="entry name" value="alpha/beta hydrolase"/>
    <property type="match status" value="1"/>
</dbReference>